<dbReference type="Pfam" id="PF00563">
    <property type="entry name" value="EAL"/>
    <property type="match status" value="1"/>
</dbReference>
<keyword evidence="1" id="KW-0812">Transmembrane</keyword>
<feature type="transmembrane region" description="Helical" evidence="1">
    <location>
        <begin position="123"/>
        <end position="146"/>
    </location>
</feature>
<accession>A0ABZ0AW86</accession>
<organism evidence="3 4">
    <name type="scientific">Rhodoferax mekongensis</name>
    <dbReference type="NCBI Taxonomy" id="3068341"/>
    <lineage>
        <taxon>Bacteria</taxon>
        <taxon>Pseudomonadati</taxon>
        <taxon>Pseudomonadota</taxon>
        <taxon>Betaproteobacteria</taxon>
        <taxon>Burkholderiales</taxon>
        <taxon>Comamonadaceae</taxon>
        <taxon>Rhodoferax</taxon>
    </lineage>
</organism>
<feature type="domain" description="EAL" evidence="2">
    <location>
        <begin position="185"/>
        <end position="439"/>
    </location>
</feature>
<dbReference type="PANTHER" id="PTHR33121:SF71">
    <property type="entry name" value="OXYGEN SENSOR PROTEIN DOSP"/>
    <property type="match status" value="1"/>
</dbReference>
<feature type="transmembrane region" description="Helical" evidence="1">
    <location>
        <begin position="43"/>
        <end position="63"/>
    </location>
</feature>
<dbReference type="RefSeq" id="WP_313866642.1">
    <property type="nucleotide sequence ID" value="NZ_CP132507.1"/>
</dbReference>
<feature type="transmembrane region" description="Helical" evidence="1">
    <location>
        <begin position="70"/>
        <end position="90"/>
    </location>
</feature>
<dbReference type="SUPFAM" id="SSF141868">
    <property type="entry name" value="EAL domain-like"/>
    <property type="match status" value="1"/>
</dbReference>
<evidence type="ECO:0000313" key="3">
    <source>
        <dbReference type="EMBL" id="WNO03759.1"/>
    </source>
</evidence>
<dbReference type="CDD" id="cd01948">
    <property type="entry name" value="EAL"/>
    <property type="match status" value="1"/>
</dbReference>
<dbReference type="PANTHER" id="PTHR33121">
    <property type="entry name" value="CYCLIC DI-GMP PHOSPHODIESTERASE PDEF"/>
    <property type="match status" value="1"/>
</dbReference>
<gene>
    <name evidence="3" type="ORF">RAN89_12625</name>
</gene>
<proteinExistence type="predicted"/>
<dbReference type="SMART" id="SM00052">
    <property type="entry name" value="EAL"/>
    <property type="match status" value="1"/>
</dbReference>
<name>A0ABZ0AW86_9BURK</name>
<dbReference type="Gene3D" id="3.20.20.450">
    <property type="entry name" value="EAL domain"/>
    <property type="match status" value="1"/>
</dbReference>
<evidence type="ECO:0000259" key="2">
    <source>
        <dbReference type="PROSITE" id="PS50883"/>
    </source>
</evidence>
<dbReference type="Proteomes" id="UP001302257">
    <property type="component" value="Chromosome"/>
</dbReference>
<dbReference type="InterPro" id="IPR035919">
    <property type="entry name" value="EAL_sf"/>
</dbReference>
<keyword evidence="1" id="KW-1133">Transmembrane helix</keyword>
<keyword evidence="1" id="KW-0472">Membrane</keyword>
<dbReference type="InterPro" id="IPR050706">
    <property type="entry name" value="Cyclic-di-GMP_PDE-like"/>
</dbReference>
<reference evidence="3 4" key="1">
    <citation type="submission" date="2023-08" db="EMBL/GenBank/DDBJ databases">
        <title>Rhodoferax potami sp. nov. and Rhodoferax mekongensis sp. nov., isolated from the Mekong River in Thailand.</title>
        <authorList>
            <person name="Kitikhun S."/>
            <person name="Charoenyingcharoen P."/>
            <person name="Siriarchawattana P."/>
            <person name="Likhitrattanapisal S."/>
            <person name="Nilsakha T."/>
            <person name="Chanpet A."/>
            <person name="Rattanawaree P."/>
            <person name="Ingsriswang S."/>
        </authorList>
    </citation>
    <scope>NUCLEOTIDE SEQUENCE [LARGE SCALE GENOMIC DNA]</scope>
    <source>
        <strain evidence="3 4">TBRC 17307</strain>
    </source>
</reference>
<evidence type="ECO:0000313" key="4">
    <source>
        <dbReference type="Proteomes" id="UP001302257"/>
    </source>
</evidence>
<sequence>MNPDELSSSIHRHRIRRILWVSAGLLMGLGAGWSVFFALTGEYVIAAVEFVLLVAGGSVLWLTHLQLTRLAFLLVTLVTYLAIGLFSLYFDVPDAVAPRTSHLYLLVLTLASMLVLRKEPPLLRWPLTGVLILTFVVFASTSWSIPSELSIPASVRQVGVWINAATAMLGMLALVHITLMETAEANSLQRDIERGMARREFFLVFQPQVQADGKVVGAEALLRWRHPQLGMVSPGDFIPVAEESGQILPLGSWVLQEACQTLQRWARTPAMDGVSLSVNVSAKQFLQPDFVGQIASAMQQHGVVAARLKLELTESMLVHDMSDIIAKMHSLHTLGVGCSLDDFGTGFSSLSYLKKLPLDQIKIDQAFVRDVLTDPSDAAIARAVLQLGENLGLAVIAEGVETEGQRDFLLANHCRLFQGYLYSRPLAAIDFEMYVADNSAMKL</sequence>
<dbReference type="PROSITE" id="PS50883">
    <property type="entry name" value="EAL"/>
    <property type="match status" value="1"/>
</dbReference>
<feature type="transmembrane region" description="Helical" evidence="1">
    <location>
        <begin position="18"/>
        <end position="37"/>
    </location>
</feature>
<dbReference type="EMBL" id="CP132507">
    <property type="protein sequence ID" value="WNO03759.1"/>
    <property type="molecule type" value="Genomic_DNA"/>
</dbReference>
<feature type="transmembrane region" description="Helical" evidence="1">
    <location>
        <begin position="158"/>
        <end position="180"/>
    </location>
</feature>
<protein>
    <submittedName>
        <fullName evidence="3">EAL domain-containing protein</fullName>
    </submittedName>
</protein>
<evidence type="ECO:0000256" key="1">
    <source>
        <dbReference type="SAM" id="Phobius"/>
    </source>
</evidence>
<keyword evidence="4" id="KW-1185">Reference proteome</keyword>
<dbReference type="InterPro" id="IPR001633">
    <property type="entry name" value="EAL_dom"/>
</dbReference>